<name>A0A1N7QJD6_9RHOB</name>
<protein>
    <submittedName>
        <fullName evidence="1">Uncharacterized protein</fullName>
    </submittedName>
</protein>
<dbReference type="STRING" id="1086013.SAMN05421774_11229"/>
<evidence type="ECO:0000313" key="1">
    <source>
        <dbReference type="EMBL" id="SIT22617.1"/>
    </source>
</evidence>
<gene>
    <name evidence="1" type="ORF">SAMN05421774_11229</name>
</gene>
<dbReference type="OrthoDB" id="7284604at2"/>
<evidence type="ECO:0000313" key="2">
    <source>
        <dbReference type="Proteomes" id="UP000186141"/>
    </source>
</evidence>
<dbReference type="Proteomes" id="UP000186141">
    <property type="component" value="Unassembled WGS sequence"/>
</dbReference>
<dbReference type="AlphaFoldDB" id="A0A1N7QJD6"/>
<accession>A0A1N7QJD6</accession>
<keyword evidence="2" id="KW-1185">Reference proteome</keyword>
<reference evidence="1 2" key="1">
    <citation type="submission" date="2017-01" db="EMBL/GenBank/DDBJ databases">
        <authorList>
            <person name="Mah S.A."/>
            <person name="Swanson W.J."/>
            <person name="Moy G.W."/>
            <person name="Vacquier V.D."/>
        </authorList>
    </citation>
    <scope>NUCLEOTIDE SEQUENCE [LARGE SCALE GENOMIC DNA]</scope>
    <source>
        <strain evidence="1 2">DSM 26375</strain>
    </source>
</reference>
<dbReference type="RefSeq" id="WP_076534008.1">
    <property type="nucleotide sequence ID" value="NZ_BMEH01000012.1"/>
</dbReference>
<proteinExistence type="predicted"/>
<organism evidence="1 2">
    <name type="scientific">Gemmobacter megaterium</name>
    <dbReference type="NCBI Taxonomy" id="1086013"/>
    <lineage>
        <taxon>Bacteria</taxon>
        <taxon>Pseudomonadati</taxon>
        <taxon>Pseudomonadota</taxon>
        <taxon>Alphaproteobacteria</taxon>
        <taxon>Rhodobacterales</taxon>
        <taxon>Paracoccaceae</taxon>
        <taxon>Gemmobacter</taxon>
    </lineage>
</organism>
<dbReference type="EMBL" id="FTOT01000012">
    <property type="protein sequence ID" value="SIT22617.1"/>
    <property type="molecule type" value="Genomic_DNA"/>
</dbReference>
<sequence>MIEVSAAPLDRDLQRRILVALAELYPAAMALPDLSPQFRAEPLFVRNLMYLSGHGLVVASAVRKSPASMPEILRAEITPRGLDFLADDGGLTAILGVVTVKLHDDTIRQIMLDAVDAAEAPDGIKEKLRAAITDLPADGVKAAVPALLRQALDAAPEAIRLIGKSLGL</sequence>